<evidence type="ECO:0000313" key="3">
    <source>
        <dbReference type="Proteomes" id="UP001519306"/>
    </source>
</evidence>
<accession>A0ABS4KEA5</accession>
<evidence type="ECO:0000259" key="1">
    <source>
        <dbReference type="SMART" id="SM01058"/>
    </source>
</evidence>
<evidence type="ECO:0000313" key="2">
    <source>
        <dbReference type="EMBL" id="MBP2025725.1"/>
    </source>
</evidence>
<sequence>MFDIGDRVVYPMHGAGIIVGIEEREILGEKRKYYILKMPINDMNVMVPVGNANEVGVREILTKEEMDEVLNILSLYEEIEMPKNWNRRYRFNMDRIKSGKIEEIARVVRCLERLDEKKTLSTGERKMLTAAKQIIISEMVLVYEKPVEEIEKIVNEAVMSI</sequence>
<proteinExistence type="predicted"/>
<dbReference type="Gene3D" id="2.40.10.170">
    <property type="match status" value="1"/>
</dbReference>
<keyword evidence="3" id="KW-1185">Reference proteome</keyword>
<dbReference type="RefSeq" id="WP_210061130.1">
    <property type="nucleotide sequence ID" value="NZ_JAGGLJ010000011.1"/>
</dbReference>
<dbReference type="InterPro" id="IPR036101">
    <property type="entry name" value="CarD-like/TRCF_RID_sf"/>
</dbReference>
<organism evidence="2 3">
    <name type="scientific">Peptoniphilus stercorisuis</name>
    <dbReference type="NCBI Taxonomy" id="1436965"/>
    <lineage>
        <taxon>Bacteria</taxon>
        <taxon>Bacillati</taxon>
        <taxon>Bacillota</taxon>
        <taxon>Tissierellia</taxon>
        <taxon>Tissierellales</taxon>
        <taxon>Peptoniphilaceae</taxon>
        <taxon>Peptoniphilus</taxon>
    </lineage>
</organism>
<dbReference type="SUPFAM" id="SSF141259">
    <property type="entry name" value="CarD-like"/>
    <property type="match status" value="1"/>
</dbReference>
<dbReference type="PANTHER" id="PTHR38447">
    <property type="entry name" value="TRANSCRIPTION FACTOR YDEB-RELATED"/>
    <property type="match status" value="1"/>
</dbReference>
<dbReference type="Proteomes" id="UP001519306">
    <property type="component" value="Unassembled WGS sequence"/>
</dbReference>
<dbReference type="InterPro" id="IPR052531">
    <property type="entry name" value="CarD-like_regulator"/>
</dbReference>
<name>A0ABS4KEA5_9FIRM</name>
<comment type="caution">
    <text evidence="2">The sequence shown here is derived from an EMBL/GenBank/DDBJ whole genome shotgun (WGS) entry which is preliminary data.</text>
</comment>
<gene>
    <name evidence="2" type="ORF">J2Z71_001269</name>
</gene>
<dbReference type="InterPro" id="IPR003711">
    <property type="entry name" value="CarD-like/TRCF_RID"/>
</dbReference>
<dbReference type="Pfam" id="PF21095">
    <property type="entry name" value="CarD_C"/>
    <property type="match status" value="1"/>
</dbReference>
<reference evidence="2 3" key="1">
    <citation type="submission" date="2021-03" db="EMBL/GenBank/DDBJ databases">
        <title>Genomic Encyclopedia of Type Strains, Phase IV (KMG-IV): sequencing the most valuable type-strain genomes for metagenomic binning, comparative biology and taxonomic classification.</title>
        <authorList>
            <person name="Goeker M."/>
        </authorList>
    </citation>
    <scope>NUCLEOTIDE SEQUENCE [LARGE SCALE GENOMIC DNA]</scope>
    <source>
        <strain evidence="2 3">DSM 27563</strain>
    </source>
</reference>
<protein>
    <submittedName>
        <fullName evidence="2">CarD family transcriptional regulator</fullName>
    </submittedName>
</protein>
<dbReference type="InterPro" id="IPR042215">
    <property type="entry name" value="CarD-like_C"/>
</dbReference>
<feature type="domain" description="CarD-like/TRCF RNAP-interacting" evidence="1">
    <location>
        <begin position="1"/>
        <end position="112"/>
    </location>
</feature>
<dbReference type="SMART" id="SM01058">
    <property type="entry name" value="CarD_TRCF"/>
    <property type="match status" value="1"/>
</dbReference>
<dbReference type="Pfam" id="PF02559">
    <property type="entry name" value="CarD_TRCF_RID"/>
    <property type="match status" value="1"/>
</dbReference>
<dbReference type="Gene3D" id="1.20.58.1290">
    <property type="entry name" value="CarD-like, C-terminal domain"/>
    <property type="match status" value="1"/>
</dbReference>
<dbReference type="InterPro" id="IPR048792">
    <property type="entry name" value="CarD_C"/>
</dbReference>
<dbReference type="PANTHER" id="PTHR38447:SF1">
    <property type="entry name" value="RNA POLYMERASE-BINDING TRANSCRIPTION FACTOR CARD"/>
    <property type="match status" value="1"/>
</dbReference>
<dbReference type="EMBL" id="JAGGLJ010000011">
    <property type="protein sequence ID" value="MBP2025725.1"/>
    <property type="molecule type" value="Genomic_DNA"/>
</dbReference>